<dbReference type="Pfam" id="PF02210">
    <property type="entry name" value="Laminin_G_2"/>
    <property type="match status" value="1"/>
</dbReference>
<evidence type="ECO:0000313" key="3">
    <source>
        <dbReference type="EMBL" id="CAF5205573.1"/>
    </source>
</evidence>
<dbReference type="InterPro" id="IPR001791">
    <property type="entry name" value="Laminin_G"/>
</dbReference>
<sequence>MSIMTIGIAQIPSYVVTSWNLNAVLVGDTRRLSSDIFQPFIGYMSELLFNDENLFEILTKSNDESISNFYYDSQHLTVGYRVAFFNLVTINTQKSYIAFSERENQNKNHGKLDIYFLFRSYVPDGIILYRYAQGLNEYFAIGLRAGILALFIDFGFGKRQIVSNESIKLADGKWHEVRVTRIGTD</sequence>
<dbReference type="InterPro" id="IPR013320">
    <property type="entry name" value="ConA-like_dom_sf"/>
</dbReference>
<comment type="caution">
    <text evidence="1">Lacks conserved residue(s) required for the propagation of feature annotation.</text>
</comment>
<feature type="non-terminal residue" evidence="3">
    <location>
        <position position="185"/>
    </location>
</feature>
<proteinExistence type="predicted"/>
<dbReference type="PROSITE" id="PS50025">
    <property type="entry name" value="LAM_G_DOMAIN"/>
    <property type="match status" value="1"/>
</dbReference>
<dbReference type="EMBL" id="CAJOBI010335754">
    <property type="protein sequence ID" value="CAF5205573.1"/>
    <property type="molecule type" value="Genomic_DNA"/>
</dbReference>
<feature type="non-terminal residue" evidence="3">
    <location>
        <position position="1"/>
    </location>
</feature>
<dbReference type="Proteomes" id="UP000676336">
    <property type="component" value="Unassembled WGS sequence"/>
</dbReference>
<gene>
    <name evidence="3" type="ORF">SMN809_LOCUS76800</name>
</gene>
<reference evidence="3" key="1">
    <citation type="submission" date="2021-02" db="EMBL/GenBank/DDBJ databases">
        <authorList>
            <person name="Nowell W R."/>
        </authorList>
    </citation>
    <scope>NUCLEOTIDE SEQUENCE</scope>
</reference>
<dbReference type="Gene3D" id="2.60.120.200">
    <property type="match status" value="1"/>
</dbReference>
<evidence type="ECO:0000259" key="2">
    <source>
        <dbReference type="PROSITE" id="PS50025"/>
    </source>
</evidence>
<organism evidence="3 4">
    <name type="scientific">Rotaria magnacalcarata</name>
    <dbReference type="NCBI Taxonomy" id="392030"/>
    <lineage>
        <taxon>Eukaryota</taxon>
        <taxon>Metazoa</taxon>
        <taxon>Spiralia</taxon>
        <taxon>Gnathifera</taxon>
        <taxon>Rotifera</taxon>
        <taxon>Eurotatoria</taxon>
        <taxon>Bdelloidea</taxon>
        <taxon>Philodinida</taxon>
        <taxon>Philodinidae</taxon>
        <taxon>Rotaria</taxon>
    </lineage>
</organism>
<evidence type="ECO:0000256" key="1">
    <source>
        <dbReference type="PROSITE-ProRule" id="PRU00122"/>
    </source>
</evidence>
<name>A0A8S3IT62_9BILA</name>
<dbReference type="SUPFAM" id="SSF49899">
    <property type="entry name" value="Concanavalin A-like lectins/glucanases"/>
    <property type="match status" value="1"/>
</dbReference>
<dbReference type="CDD" id="cd00110">
    <property type="entry name" value="LamG"/>
    <property type="match status" value="1"/>
</dbReference>
<protein>
    <recommendedName>
        <fullName evidence="2">Laminin G domain-containing protein</fullName>
    </recommendedName>
</protein>
<accession>A0A8S3IT62</accession>
<comment type="caution">
    <text evidence="3">The sequence shown here is derived from an EMBL/GenBank/DDBJ whole genome shotgun (WGS) entry which is preliminary data.</text>
</comment>
<dbReference type="AlphaFoldDB" id="A0A8S3IT62"/>
<feature type="domain" description="Laminin G" evidence="2">
    <location>
        <begin position="86"/>
        <end position="185"/>
    </location>
</feature>
<evidence type="ECO:0000313" key="4">
    <source>
        <dbReference type="Proteomes" id="UP000676336"/>
    </source>
</evidence>